<accession>A0A067L6Y7</accession>
<sequence length="135" mass="15275">MDDAKTGEACVVAWELWNARNKLIWHQQVGDSATFERHVQYYLNAWGIANSIEEEQLVPRETAGWIVRDCAGRCMGGPAMKLGRVTSAAIAEAIGVREALSWLKQRYQGQRLLLENDNLLMIQALLLFWFHNSGS</sequence>
<dbReference type="PANTHER" id="PTHR47074:SF11">
    <property type="entry name" value="REVERSE TRANSCRIPTASE-LIKE PROTEIN"/>
    <property type="match status" value="1"/>
</dbReference>
<dbReference type="OrthoDB" id="850609at2759"/>
<keyword evidence="3" id="KW-1185">Reference proteome</keyword>
<evidence type="ECO:0000313" key="3">
    <source>
        <dbReference type="Proteomes" id="UP000027138"/>
    </source>
</evidence>
<dbReference type="GO" id="GO:0004523">
    <property type="term" value="F:RNA-DNA hybrid ribonuclease activity"/>
    <property type="evidence" value="ECO:0007669"/>
    <property type="project" value="InterPro"/>
</dbReference>
<reference evidence="2 3" key="1">
    <citation type="journal article" date="2014" name="PLoS ONE">
        <title>Global Analysis of Gene Expression Profiles in Physic Nut (Jatropha curcas L.) Seedlings Exposed to Salt Stress.</title>
        <authorList>
            <person name="Zhang L."/>
            <person name="Zhang C."/>
            <person name="Wu P."/>
            <person name="Chen Y."/>
            <person name="Li M."/>
            <person name="Jiang H."/>
            <person name="Wu G."/>
        </authorList>
    </citation>
    <scope>NUCLEOTIDE SEQUENCE [LARGE SCALE GENOMIC DNA]</scope>
    <source>
        <strain evidence="3">cv. GZQX0401</strain>
        <tissue evidence="2">Young leaves</tissue>
    </source>
</reference>
<dbReference type="PANTHER" id="PTHR47074">
    <property type="entry name" value="BNAC02G40300D PROTEIN"/>
    <property type="match status" value="1"/>
</dbReference>
<dbReference type="InterPro" id="IPR052929">
    <property type="entry name" value="RNase_H-like_EbsB-rel"/>
</dbReference>
<evidence type="ECO:0000259" key="1">
    <source>
        <dbReference type="Pfam" id="PF13456"/>
    </source>
</evidence>
<feature type="domain" description="RNase H type-1" evidence="1">
    <location>
        <begin position="62"/>
        <end position="122"/>
    </location>
</feature>
<dbReference type="EMBL" id="KK914334">
    <property type="protein sequence ID" value="KDP40240.1"/>
    <property type="molecule type" value="Genomic_DNA"/>
</dbReference>
<dbReference type="GO" id="GO:0003676">
    <property type="term" value="F:nucleic acid binding"/>
    <property type="evidence" value="ECO:0007669"/>
    <property type="project" value="InterPro"/>
</dbReference>
<proteinExistence type="predicted"/>
<organism evidence="2 3">
    <name type="scientific">Jatropha curcas</name>
    <name type="common">Barbados nut</name>
    <dbReference type="NCBI Taxonomy" id="180498"/>
    <lineage>
        <taxon>Eukaryota</taxon>
        <taxon>Viridiplantae</taxon>
        <taxon>Streptophyta</taxon>
        <taxon>Embryophyta</taxon>
        <taxon>Tracheophyta</taxon>
        <taxon>Spermatophyta</taxon>
        <taxon>Magnoliopsida</taxon>
        <taxon>eudicotyledons</taxon>
        <taxon>Gunneridae</taxon>
        <taxon>Pentapetalae</taxon>
        <taxon>rosids</taxon>
        <taxon>fabids</taxon>
        <taxon>Malpighiales</taxon>
        <taxon>Euphorbiaceae</taxon>
        <taxon>Crotonoideae</taxon>
        <taxon>Jatropheae</taxon>
        <taxon>Jatropha</taxon>
    </lineage>
</organism>
<gene>
    <name evidence="2" type="ORF">JCGZ_02238</name>
</gene>
<dbReference type="InterPro" id="IPR002156">
    <property type="entry name" value="RNaseH_domain"/>
</dbReference>
<dbReference type="AlphaFoldDB" id="A0A067L6Y7"/>
<dbReference type="Proteomes" id="UP000027138">
    <property type="component" value="Unassembled WGS sequence"/>
</dbReference>
<protein>
    <recommendedName>
        <fullName evidence="1">RNase H type-1 domain-containing protein</fullName>
    </recommendedName>
</protein>
<dbReference type="Pfam" id="PF13456">
    <property type="entry name" value="RVT_3"/>
    <property type="match status" value="1"/>
</dbReference>
<evidence type="ECO:0000313" key="2">
    <source>
        <dbReference type="EMBL" id="KDP40240.1"/>
    </source>
</evidence>
<name>A0A067L6Y7_JATCU</name>